<dbReference type="EMBL" id="NCKU01000753">
    <property type="protein sequence ID" value="RWS14326.1"/>
    <property type="molecule type" value="Genomic_DNA"/>
</dbReference>
<sequence length="819" mass="93434">MILLLLIALQIARANCNLNVSRAELNATQSPYDIFDAFANVYGSSGSNYSMWEYNEETMNGSTEKSEEQTTSDELMEKMRNFIESYVDLLHESAKLRDRELNEMRNTSVGSGRQFDAKDVWLSYGYVFRRLIEAFVFHNLQRIAENVDNTSISSECALTLLMSIGSFRQMSDWIVAMIDASGKPLSAGTLEGTITDLGSFDQCLAIKAPIEVAKSPVVGQFCLLKYSIPLPPEPEHLTLQSKVFNFTGTILENTFMDKFGSFSQVLYQRKGRLGICVPSTCTPNDIQKLVDLGKPCLKEFEYHNIYVCLAMSDVHVNALVADCSTSEAIRFTTMQIIIFAAFGVIAALVLLGTAIETAIIYKVSKNASNIESQSREKSCLIKIILSFSAVTNGRFLFSTETFSGSLDAVNGVKVLSMAWILYTHTYLIPIKESFAFAKSFVYSVQSLLFQLILNGWVLVDSFFFIGALLSIYTQLHSLKKKQKINFIQLILHRFFRFSPLVWFTILLMLIIPSIGSGPLWKEYFIYQEMKCKNYWWSTVLFINNWFPENEMCLLHTWYLSADFQMFIFATIFIIPLFSVLTGLLTYIRRGPPTVIYNTPSELAVNIQATSVYTPTYSHLGPYCIGIIFGYLLFKKRNYRIKPLICVFIWCISIVAFLLVLLSTYYWNIGYKWSPLSAALYSGTHRLIWSLSVAWVCFACVTGNGGPINKFLSWKLFIPLSKLGFSIYLMHFLIVWLRYAYIRERLPFSHYTMFCEFVVNFALSIVMAAIAFLAVEAPSNHLYKMFLSNIGNWSEIRVTKKCDLNRKTIKYLDESIVYRL</sequence>
<feature type="transmembrane region" description="Helical" evidence="1">
    <location>
        <begin position="715"/>
        <end position="736"/>
    </location>
</feature>
<feature type="transmembrane region" description="Helical" evidence="1">
    <location>
        <begin position="645"/>
        <end position="666"/>
    </location>
</feature>
<dbReference type="PANTHER" id="PTHR11161:SF0">
    <property type="entry name" value="O-ACYLTRANSFERASE LIKE PROTEIN"/>
    <property type="match status" value="1"/>
</dbReference>
<keyword evidence="1" id="KW-0812">Transmembrane</keyword>
<comment type="caution">
    <text evidence="4">The sequence shown here is derived from an EMBL/GenBank/DDBJ whole genome shotgun (WGS) entry which is preliminary data.</text>
</comment>
<evidence type="ECO:0000256" key="1">
    <source>
        <dbReference type="SAM" id="Phobius"/>
    </source>
</evidence>
<dbReference type="PANTHER" id="PTHR11161">
    <property type="entry name" value="O-ACYLTRANSFERASE"/>
    <property type="match status" value="1"/>
</dbReference>
<dbReference type="InterPro" id="IPR002656">
    <property type="entry name" value="Acyl_transf_3_dom"/>
</dbReference>
<evidence type="ECO:0000259" key="3">
    <source>
        <dbReference type="SMART" id="SM00703"/>
    </source>
</evidence>
<organism evidence="4 5">
    <name type="scientific">Dinothrombium tinctorium</name>
    <dbReference type="NCBI Taxonomy" id="1965070"/>
    <lineage>
        <taxon>Eukaryota</taxon>
        <taxon>Metazoa</taxon>
        <taxon>Ecdysozoa</taxon>
        <taxon>Arthropoda</taxon>
        <taxon>Chelicerata</taxon>
        <taxon>Arachnida</taxon>
        <taxon>Acari</taxon>
        <taxon>Acariformes</taxon>
        <taxon>Trombidiformes</taxon>
        <taxon>Prostigmata</taxon>
        <taxon>Anystina</taxon>
        <taxon>Parasitengona</taxon>
        <taxon>Trombidioidea</taxon>
        <taxon>Trombidiidae</taxon>
        <taxon>Dinothrombium</taxon>
    </lineage>
</organism>
<feature type="domain" description="Nose resistant-to-fluoxetine protein N-terminal" evidence="3">
    <location>
        <begin position="153"/>
        <end position="306"/>
    </location>
</feature>
<accession>A0A3S3QUW8</accession>
<proteinExistence type="predicted"/>
<dbReference type="Pfam" id="PF20146">
    <property type="entry name" value="NRF"/>
    <property type="match status" value="1"/>
</dbReference>
<gene>
    <name evidence="4" type="ORF">B4U79_11090</name>
</gene>
<keyword evidence="2" id="KW-0732">Signal</keyword>
<feature type="transmembrane region" description="Helical" evidence="1">
    <location>
        <begin position="686"/>
        <end position="703"/>
    </location>
</feature>
<feature type="chain" id="PRO_5018608534" evidence="2">
    <location>
        <begin position="17"/>
        <end position="819"/>
    </location>
</feature>
<dbReference type="InterPro" id="IPR006621">
    <property type="entry name" value="Nose-resist-to-fluoxetine_N"/>
</dbReference>
<feature type="transmembrane region" description="Helical" evidence="1">
    <location>
        <begin position="494"/>
        <end position="514"/>
    </location>
</feature>
<dbReference type="Pfam" id="PF01757">
    <property type="entry name" value="Acyl_transf_3"/>
    <property type="match status" value="1"/>
</dbReference>
<feature type="transmembrane region" description="Helical" evidence="1">
    <location>
        <begin position="756"/>
        <end position="774"/>
    </location>
</feature>
<evidence type="ECO:0000313" key="5">
    <source>
        <dbReference type="Proteomes" id="UP000285301"/>
    </source>
</evidence>
<dbReference type="AlphaFoldDB" id="A0A3S3QUW8"/>
<reference evidence="4 5" key="1">
    <citation type="journal article" date="2018" name="Gigascience">
        <title>Genomes of trombidid mites reveal novel predicted allergens and laterally-transferred genes associated with secondary metabolism.</title>
        <authorList>
            <person name="Dong X."/>
            <person name="Chaisiri K."/>
            <person name="Xia D."/>
            <person name="Armstrong S.D."/>
            <person name="Fang Y."/>
            <person name="Donnelly M.J."/>
            <person name="Kadowaki T."/>
            <person name="McGarry J.W."/>
            <person name="Darby A.C."/>
            <person name="Makepeace B.L."/>
        </authorList>
    </citation>
    <scope>NUCLEOTIDE SEQUENCE [LARGE SCALE GENOMIC DNA]</scope>
    <source>
        <strain evidence="4">UoL-WK</strain>
    </source>
</reference>
<protein>
    <submittedName>
        <fullName evidence="4">Nose resistant to fluoxetine protein 6-like isoform X2</fullName>
    </submittedName>
</protein>
<keyword evidence="1" id="KW-0472">Membrane</keyword>
<dbReference type="GO" id="GO:0016747">
    <property type="term" value="F:acyltransferase activity, transferring groups other than amino-acyl groups"/>
    <property type="evidence" value="ECO:0007669"/>
    <property type="project" value="InterPro"/>
</dbReference>
<evidence type="ECO:0000313" key="4">
    <source>
        <dbReference type="EMBL" id="RWS14326.1"/>
    </source>
</evidence>
<evidence type="ECO:0000256" key="2">
    <source>
        <dbReference type="SAM" id="SignalP"/>
    </source>
</evidence>
<dbReference type="Proteomes" id="UP000285301">
    <property type="component" value="Unassembled WGS sequence"/>
</dbReference>
<name>A0A3S3QUW8_9ACAR</name>
<dbReference type="InterPro" id="IPR052728">
    <property type="entry name" value="O2_lipid_transport_reg"/>
</dbReference>
<keyword evidence="5" id="KW-1185">Reference proteome</keyword>
<feature type="transmembrane region" description="Helical" evidence="1">
    <location>
        <begin position="336"/>
        <end position="359"/>
    </location>
</feature>
<dbReference type="OrthoDB" id="6414878at2759"/>
<feature type="signal peptide" evidence="2">
    <location>
        <begin position="1"/>
        <end position="16"/>
    </location>
</feature>
<feature type="transmembrane region" description="Helical" evidence="1">
    <location>
        <begin position="447"/>
        <end position="473"/>
    </location>
</feature>
<feature type="transmembrane region" description="Helical" evidence="1">
    <location>
        <begin position="566"/>
        <end position="587"/>
    </location>
</feature>
<dbReference type="SMART" id="SM00703">
    <property type="entry name" value="NRF"/>
    <property type="match status" value="1"/>
</dbReference>
<keyword evidence="1" id="KW-1133">Transmembrane helix</keyword>